<feature type="compositionally biased region" description="Basic and acidic residues" evidence="1">
    <location>
        <begin position="1149"/>
        <end position="1161"/>
    </location>
</feature>
<feature type="compositionally biased region" description="Basic and acidic residues" evidence="1">
    <location>
        <begin position="896"/>
        <end position="912"/>
    </location>
</feature>
<feature type="region of interest" description="Disordered" evidence="1">
    <location>
        <begin position="153"/>
        <end position="174"/>
    </location>
</feature>
<evidence type="ECO:0000313" key="3">
    <source>
        <dbReference type="Proteomes" id="UP001164746"/>
    </source>
</evidence>
<feature type="compositionally biased region" description="Basic and acidic residues" evidence="1">
    <location>
        <begin position="747"/>
        <end position="807"/>
    </location>
</feature>
<evidence type="ECO:0000313" key="2">
    <source>
        <dbReference type="EMBL" id="WAR02052.1"/>
    </source>
</evidence>
<feature type="region of interest" description="Disordered" evidence="1">
    <location>
        <begin position="50"/>
        <end position="133"/>
    </location>
</feature>
<feature type="compositionally biased region" description="Basic and acidic residues" evidence="1">
    <location>
        <begin position="103"/>
        <end position="133"/>
    </location>
</feature>
<feature type="compositionally biased region" description="Polar residues" evidence="1">
    <location>
        <begin position="69"/>
        <end position="100"/>
    </location>
</feature>
<organism evidence="2 3">
    <name type="scientific">Mya arenaria</name>
    <name type="common">Soft-shell clam</name>
    <dbReference type="NCBI Taxonomy" id="6604"/>
    <lineage>
        <taxon>Eukaryota</taxon>
        <taxon>Metazoa</taxon>
        <taxon>Spiralia</taxon>
        <taxon>Lophotrochozoa</taxon>
        <taxon>Mollusca</taxon>
        <taxon>Bivalvia</taxon>
        <taxon>Autobranchia</taxon>
        <taxon>Heteroconchia</taxon>
        <taxon>Euheterodonta</taxon>
        <taxon>Imparidentia</taxon>
        <taxon>Neoheterodontei</taxon>
        <taxon>Myida</taxon>
        <taxon>Myoidea</taxon>
        <taxon>Myidae</taxon>
        <taxon>Mya</taxon>
    </lineage>
</organism>
<feature type="region of interest" description="Disordered" evidence="1">
    <location>
        <begin position="1149"/>
        <end position="1168"/>
    </location>
</feature>
<keyword evidence="3" id="KW-1185">Reference proteome</keyword>
<feature type="compositionally biased region" description="Gly residues" evidence="1">
    <location>
        <begin position="555"/>
        <end position="567"/>
    </location>
</feature>
<gene>
    <name evidence="2" type="ORF">MAR_008610</name>
</gene>
<feature type="compositionally biased region" description="Polar residues" evidence="1">
    <location>
        <begin position="260"/>
        <end position="276"/>
    </location>
</feature>
<reference evidence="2" key="1">
    <citation type="submission" date="2022-11" db="EMBL/GenBank/DDBJ databases">
        <title>Centuries of genome instability and evolution in soft-shell clam transmissible cancer (bioRxiv).</title>
        <authorList>
            <person name="Hart S.F.M."/>
            <person name="Yonemitsu M.A."/>
            <person name="Giersch R.M."/>
            <person name="Beal B.F."/>
            <person name="Arriagada G."/>
            <person name="Davis B.W."/>
            <person name="Ostrander E.A."/>
            <person name="Goff S.P."/>
            <person name="Metzger M.J."/>
        </authorList>
    </citation>
    <scope>NUCLEOTIDE SEQUENCE</scope>
    <source>
        <strain evidence="2">MELC-2E11</strain>
        <tissue evidence="2">Siphon/mantle</tissue>
    </source>
</reference>
<feature type="region of interest" description="Disordered" evidence="1">
    <location>
        <begin position="529"/>
        <end position="1040"/>
    </location>
</feature>
<feature type="compositionally biased region" description="Basic and acidic residues" evidence="1">
    <location>
        <begin position="956"/>
        <end position="1033"/>
    </location>
</feature>
<dbReference type="Proteomes" id="UP001164746">
    <property type="component" value="Chromosome 4"/>
</dbReference>
<feature type="compositionally biased region" description="Polar residues" evidence="1">
    <location>
        <begin position="859"/>
        <end position="869"/>
    </location>
</feature>
<protein>
    <submittedName>
        <fullName evidence="2">Uncharacterized protein</fullName>
    </submittedName>
</protein>
<evidence type="ECO:0000256" key="1">
    <source>
        <dbReference type="SAM" id="MobiDB-lite"/>
    </source>
</evidence>
<feature type="compositionally biased region" description="Basic and acidic residues" evidence="1">
    <location>
        <begin position="529"/>
        <end position="543"/>
    </location>
</feature>
<sequence>MFKTEQTRTAAFATRVDKPLEQSTLKRGKRKPQYLDVALAQGSSYDQFSNTKAAKNSKGDQHGLKNVTKENNVPKQTKVNAFTGKQATGGSITARTSSLNDVRVSKDTSKTVNTDRSDNTAHTFKERAKFESQKNQKLYERLDRMLAGGYGIKYPDPEDIPPPDTAPPVKNKRKERVTVITKEALFPSISKEARQKYTTGDLPHTGVVRARPGISEENVTLETRELKAKARLDKLDRIDSFSFGDFTRKTKNRQPLAGPVQSNARPILKQSPNPDEQITQTASISVGIPINSGETTSRRHIVADVPVYLPHFAGGNQPVQTVVNVDPTKPVPIDRVYESTIPGAKSQLKPGQKLYHAPEAFVGPVPGLDTVVSEVQGGDPVLNTYRSYGNPISERLLREQAERGREILDRGNLKYFDEDPNESEESGKKSVPATLHSDPGPHDRVFSQLDRSVDTNRTSPEGYRAQLERQHRLEKEAKIIKKAEVKQAFKEEPEHGLSTRRGKYDNQYQVDFYAQKTRSEIRLKNKDLEREDSWIKEQLEKPLRSPANMDSYRGQGYGGNSYRGGPYGADTDRGQGTYRVEEHDQKRDNRSYKLPDAIKERERYGERDQNRYSDRGERTYREEDKHRQEIRERERRPPDRDVLPYDSRYERERRDMRREEGREKRDYVRDDIDRKEHERRDEKRELDRRDERRSEPYRGREERKSYEPDRETERYNDRDRNTFGKDDRRVIDSERRDTSVGQGRPNGVRDERDRRDYRDDARYDRSQRQETNRERDRYETQRSDDTRQRPSPGEDRSRPSQGEDRSRNGNRNSDGKVQYVLRSKSSEMRKSRSSQKSGPLPESVPPSSTELVREKSTRSSKYSFDSNKLSPGVQASRPSGNSPKALPTYETAAPAADKKSDDMNKYFDDPDRPVSPTYYSDSSKKGFTKPKDFRNGELMTPVQEMSVKMSEDDDKESNATKKDKSVKESIDPYERSDKPKLLLVNENKHDIKEDRRSPWRKDEETPRDGKSPSLKEDPPSRLMRIDSDRDLHRQLSKGPDSVEVIKERIREKTLEKMKEKEMKIELKPERERTIDSQGPTDNKDKIEVEDEDLDDLDLDNIETEMDGNELYVCYLVTDNGEKIGPLKLDINDVKVGLPNAEKLDKLMKEEEAKSKEEESQSKEVCGTGRRGHMVSTNFLVAVTVC</sequence>
<feature type="region of interest" description="Disordered" evidence="1">
    <location>
        <begin position="411"/>
        <end position="461"/>
    </location>
</feature>
<name>A0ABY7DZL9_MYAAR</name>
<accession>A0ABY7DZL9</accession>
<feature type="compositionally biased region" description="Basic and acidic residues" evidence="1">
    <location>
        <begin position="579"/>
        <end position="738"/>
    </location>
</feature>
<feature type="region of interest" description="Disordered" evidence="1">
    <location>
        <begin position="249"/>
        <end position="276"/>
    </location>
</feature>
<proteinExistence type="predicted"/>
<dbReference type="EMBL" id="CP111015">
    <property type="protein sequence ID" value="WAR02052.1"/>
    <property type="molecule type" value="Genomic_DNA"/>
</dbReference>